<evidence type="ECO:0000313" key="3">
    <source>
        <dbReference type="Proteomes" id="UP000824596"/>
    </source>
</evidence>
<evidence type="ECO:0000256" key="1">
    <source>
        <dbReference type="SAM" id="SignalP"/>
    </source>
</evidence>
<gene>
    <name evidence="2" type="ORF">HRG_02264</name>
</gene>
<dbReference type="AlphaFoldDB" id="A0A9P8N4N2"/>
<keyword evidence="3" id="KW-1185">Reference proteome</keyword>
<keyword evidence="1" id="KW-0732">Signal</keyword>
<evidence type="ECO:0008006" key="4">
    <source>
        <dbReference type="Google" id="ProtNLM"/>
    </source>
</evidence>
<dbReference type="Proteomes" id="UP000824596">
    <property type="component" value="Unassembled WGS sequence"/>
</dbReference>
<proteinExistence type="predicted"/>
<protein>
    <recommendedName>
        <fullName evidence="4">Pheromone</fullName>
    </recommendedName>
</protein>
<evidence type="ECO:0000313" key="2">
    <source>
        <dbReference type="EMBL" id="KAH0966855.1"/>
    </source>
</evidence>
<accession>A0A9P8N4N2</accession>
<comment type="caution">
    <text evidence="2">The sequence shown here is derived from an EMBL/GenBank/DDBJ whole genome shotgun (WGS) entry which is preliminary data.</text>
</comment>
<feature type="signal peptide" evidence="1">
    <location>
        <begin position="1"/>
        <end position="18"/>
    </location>
</feature>
<sequence length="122" mass="13860">MKPVFLATLACLYGAELAASAGSSLIARLKARHDMAHCIIGNGQFLTHPENPFGFLETCFRGSDFTADEQHVVEDCVVNHPEIFDKPDDPWTPMEPCFEDEEEFEDERVVEHRGRFEKRGDF</sequence>
<organism evidence="2 3">
    <name type="scientific">Hirsutella rhossiliensis</name>
    <dbReference type="NCBI Taxonomy" id="111463"/>
    <lineage>
        <taxon>Eukaryota</taxon>
        <taxon>Fungi</taxon>
        <taxon>Dikarya</taxon>
        <taxon>Ascomycota</taxon>
        <taxon>Pezizomycotina</taxon>
        <taxon>Sordariomycetes</taxon>
        <taxon>Hypocreomycetidae</taxon>
        <taxon>Hypocreales</taxon>
        <taxon>Ophiocordycipitaceae</taxon>
        <taxon>Hirsutella</taxon>
    </lineage>
</organism>
<dbReference type="GeneID" id="68351393"/>
<dbReference type="EMBL" id="JAIZPD010000002">
    <property type="protein sequence ID" value="KAH0966855.1"/>
    <property type="molecule type" value="Genomic_DNA"/>
</dbReference>
<reference evidence="2" key="1">
    <citation type="submission" date="2021-09" db="EMBL/GenBank/DDBJ databases">
        <title>A high-quality genome of the endoparasitic fungus Hirsutella rhossiliensis with a comparison of Hirsutella genomes reveals transposable elements contributing to genome size variation.</title>
        <authorList>
            <person name="Lin R."/>
            <person name="Jiao Y."/>
            <person name="Sun X."/>
            <person name="Ling J."/>
            <person name="Xie B."/>
            <person name="Cheng X."/>
        </authorList>
    </citation>
    <scope>NUCLEOTIDE SEQUENCE</scope>
    <source>
        <strain evidence="2">HR02</strain>
    </source>
</reference>
<feature type="chain" id="PRO_5040306378" description="Pheromone" evidence="1">
    <location>
        <begin position="19"/>
        <end position="122"/>
    </location>
</feature>
<dbReference type="RefSeq" id="XP_044724368.1">
    <property type="nucleotide sequence ID" value="XM_044860735.1"/>
</dbReference>
<name>A0A9P8N4N2_9HYPO</name>